<gene>
    <name evidence="5" type="ORF">BN1208_0316</name>
</gene>
<dbReference type="RefSeq" id="WP_046487204.1">
    <property type="nucleotide sequence ID" value="NZ_LN827929.1"/>
</dbReference>
<dbReference type="PANTHER" id="PTHR39455">
    <property type="entry name" value="CELL DIVISION PROTEIN ZAPD"/>
    <property type="match status" value="1"/>
</dbReference>
<sequence>MITFEFPLNERIRRLLRIEEIYQKFEHQLKNTHDYFEFSCFNTLFEIVQLVSRSDLKIDFLQELERQEKKQSTLSENQALKEGQLNPKEIILKIQVARKKLENIDVKPGFNFNNNLFLEEVKKRISSPGGLLDVDFPNFRYWATHKTRKSKLEDFKSWAQPLMVFKDAASIILLILRNQCHVDSVKAKEGKHQQTIDPLKTFDLILLELEKTLNIYPEISANKYTVNVFFNRLNEELKKEPVKLNIEFKYSICWL</sequence>
<dbReference type="InterPro" id="IPR027462">
    <property type="entry name" value="ZapD_C"/>
</dbReference>
<evidence type="ECO:0000313" key="6">
    <source>
        <dbReference type="Proteomes" id="UP000064007"/>
    </source>
</evidence>
<dbReference type="KEGG" id="mbat:BN1208_0316"/>
<reference evidence="6" key="1">
    <citation type="submission" date="2014-12" db="EMBL/GenBank/DDBJ databases">
        <authorList>
            <person name="Salcher M.M."/>
        </authorList>
    </citation>
    <scope>NUCLEOTIDE SEQUENCE [LARGE SCALE GENOMIC DNA]</scope>
    <source>
        <strain evidence="6">MMS-10A-171</strain>
    </source>
</reference>
<name>A0A0D6ETY8_9PROT</name>
<keyword evidence="4" id="KW-0131">Cell cycle</keyword>
<protein>
    <submittedName>
        <fullName evidence="5">Putative Cell division protein ZapD</fullName>
    </submittedName>
</protein>
<evidence type="ECO:0000313" key="5">
    <source>
        <dbReference type="EMBL" id="CEZ19210.1"/>
    </source>
</evidence>
<keyword evidence="3" id="KW-0717">Septation</keyword>
<dbReference type="OrthoDB" id="5294622at2"/>
<dbReference type="Gene3D" id="1.10.3900.10">
    <property type="entry name" value="YacF-like"/>
    <property type="match status" value="1"/>
</dbReference>
<dbReference type="Gene3D" id="2.60.440.10">
    <property type="entry name" value="YacF-like domains"/>
    <property type="match status" value="1"/>
</dbReference>
<evidence type="ECO:0000256" key="1">
    <source>
        <dbReference type="ARBA" id="ARBA00022490"/>
    </source>
</evidence>
<keyword evidence="1" id="KW-0963">Cytoplasm</keyword>
<dbReference type="PANTHER" id="PTHR39455:SF1">
    <property type="entry name" value="CELL DIVISION PROTEIN ZAPD"/>
    <property type="match status" value="1"/>
</dbReference>
<keyword evidence="6" id="KW-1185">Reference proteome</keyword>
<dbReference type="GO" id="GO:0043093">
    <property type="term" value="P:FtsZ-dependent cytokinesis"/>
    <property type="evidence" value="ECO:0007669"/>
    <property type="project" value="TreeGrafter"/>
</dbReference>
<dbReference type="InterPro" id="IPR009777">
    <property type="entry name" value="ZapD"/>
</dbReference>
<keyword evidence="2 5" id="KW-0132">Cell division</keyword>
<dbReference type="EMBL" id="LN827929">
    <property type="protein sequence ID" value="CEZ19210.1"/>
    <property type="molecule type" value="Genomic_DNA"/>
</dbReference>
<accession>A0A0D6ETY8</accession>
<proteinExistence type="predicted"/>
<dbReference type="GO" id="GO:0032153">
    <property type="term" value="C:cell division site"/>
    <property type="evidence" value="ECO:0007669"/>
    <property type="project" value="TreeGrafter"/>
</dbReference>
<evidence type="ECO:0000256" key="3">
    <source>
        <dbReference type="ARBA" id="ARBA00023210"/>
    </source>
</evidence>
<evidence type="ECO:0000256" key="4">
    <source>
        <dbReference type="ARBA" id="ARBA00023306"/>
    </source>
</evidence>
<dbReference type="Proteomes" id="UP000064007">
    <property type="component" value="Chromosome 1"/>
</dbReference>
<dbReference type="STRING" id="1581557.BN1208_0316"/>
<dbReference type="AlphaFoldDB" id="A0A0D6ETY8"/>
<organism evidence="5 6">
    <name type="scientific">Candidatus Methylopumilus planktonicus</name>
    <dbReference type="NCBI Taxonomy" id="1581557"/>
    <lineage>
        <taxon>Bacteria</taxon>
        <taxon>Pseudomonadati</taxon>
        <taxon>Pseudomonadota</taxon>
        <taxon>Betaproteobacteria</taxon>
        <taxon>Nitrosomonadales</taxon>
        <taxon>Methylophilaceae</taxon>
        <taxon>Candidatus Methylopumilus</taxon>
    </lineage>
</organism>
<dbReference type="SUPFAM" id="SSF160950">
    <property type="entry name" value="YacF-like"/>
    <property type="match status" value="1"/>
</dbReference>
<evidence type="ECO:0000256" key="2">
    <source>
        <dbReference type="ARBA" id="ARBA00022618"/>
    </source>
</evidence>
<dbReference type="InterPro" id="IPR036268">
    <property type="entry name" value="ZapD_sf"/>
</dbReference>
<dbReference type="HOGENOM" id="CLU_076303_0_1_4"/>
<dbReference type="Pfam" id="PF07072">
    <property type="entry name" value="ZapD"/>
    <property type="match status" value="1"/>
</dbReference>
<dbReference type="GO" id="GO:0000917">
    <property type="term" value="P:division septum assembly"/>
    <property type="evidence" value="ECO:0007669"/>
    <property type="project" value="UniProtKB-KW"/>
</dbReference>